<proteinExistence type="inferred from homology"/>
<accession>A0A1F6EMZ2</accession>
<reference evidence="4 5" key="1">
    <citation type="journal article" date="2016" name="Nat. Commun.">
        <title>Thousands of microbial genomes shed light on interconnected biogeochemical processes in an aquifer system.</title>
        <authorList>
            <person name="Anantharaman K."/>
            <person name="Brown C.T."/>
            <person name="Hug L.A."/>
            <person name="Sharon I."/>
            <person name="Castelle C.J."/>
            <person name="Probst A.J."/>
            <person name="Thomas B.C."/>
            <person name="Singh A."/>
            <person name="Wilkins M.J."/>
            <person name="Karaoz U."/>
            <person name="Brodie E.L."/>
            <person name="Williams K.H."/>
            <person name="Hubbard S.S."/>
            <person name="Banfield J.F."/>
        </authorList>
    </citation>
    <scope>NUCLEOTIDE SEQUENCE [LARGE SCALE GENOMIC DNA]</scope>
</reference>
<evidence type="ECO:0000256" key="1">
    <source>
        <dbReference type="ARBA" id="ARBA00009986"/>
    </source>
</evidence>
<name>A0A1F6EMZ2_9BACT</name>
<comment type="similarity">
    <text evidence="1">Belongs to the aldehyde dehydrogenase family.</text>
</comment>
<evidence type="ECO:0000256" key="2">
    <source>
        <dbReference type="ARBA" id="ARBA00023002"/>
    </source>
</evidence>
<dbReference type="AlphaFoldDB" id="A0A1F6EMZ2"/>
<dbReference type="PANTHER" id="PTHR11699">
    <property type="entry name" value="ALDEHYDE DEHYDROGENASE-RELATED"/>
    <property type="match status" value="1"/>
</dbReference>
<protein>
    <recommendedName>
        <fullName evidence="3">Aldehyde dehydrogenase domain-containing protein</fullName>
    </recommendedName>
</protein>
<dbReference type="FunFam" id="3.40.605.10:FF:000007">
    <property type="entry name" value="NAD/NADP-dependent betaine aldehyde dehydrogenase"/>
    <property type="match status" value="1"/>
</dbReference>
<dbReference type="InterPro" id="IPR016162">
    <property type="entry name" value="Ald_DH_N"/>
</dbReference>
<dbReference type="STRING" id="1798507.A3A34_02590"/>
<dbReference type="InterPro" id="IPR016160">
    <property type="entry name" value="Ald_DH_CS_CYS"/>
</dbReference>
<dbReference type="InterPro" id="IPR016161">
    <property type="entry name" value="Ald_DH/histidinol_DH"/>
</dbReference>
<dbReference type="GO" id="GO:0016620">
    <property type="term" value="F:oxidoreductase activity, acting on the aldehyde or oxo group of donors, NAD or NADP as acceptor"/>
    <property type="evidence" value="ECO:0007669"/>
    <property type="project" value="InterPro"/>
</dbReference>
<dbReference type="PROSITE" id="PS00070">
    <property type="entry name" value="ALDEHYDE_DEHYDR_CYS"/>
    <property type="match status" value="1"/>
</dbReference>
<comment type="caution">
    <text evidence="4">The sequence shown here is derived from an EMBL/GenBank/DDBJ whole genome shotgun (WGS) entry which is preliminary data.</text>
</comment>
<gene>
    <name evidence="4" type="ORF">A3A34_02590</name>
</gene>
<dbReference type="SUPFAM" id="SSF53720">
    <property type="entry name" value="ALDH-like"/>
    <property type="match status" value="1"/>
</dbReference>
<dbReference type="FunFam" id="3.40.309.10:FF:000012">
    <property type="entry name" value="Betaine aldehyde dehydrogenase"/>
    <property type="match status" value="1"/>
</dbReference>
<evidence type="ECO:0000313" key="4">
    <source>
        <dbReference type="EMBL" id="OGG75010.1"/>
    </source>
</evidence>
<dbReference type="Gene3D" id="3.40.309.10">
    <property type="entry name" value="Aldehyde Dehydrogenase, Chain A, domain 2"/>
    <property type="match status" value="1"/>
</dbReference>
<dbReference type="EMBL" id="MFLU01000009">
    <property type="protein sequence ID" value="OGG75010.1"/>
    <property type="molecule type" value="Genomic_DNA"/>
</dbReference>
<dbReference type="InterPro" id="IPR016163">
    <property type="entry name" value="Ald_DH_C"/>
</dbReference>
<dbReference type="Proteomes" id="UP000178587">
    <property type="component" value="Unassembled WGS sequence"/>
</dbReference>
<feature type="domain" description="Aldehyde dehydrogenase" evidence="3">
    <location>
        <begin position="44"/>
        <end position="507"/>
    </location>
</feature>
<organism evidence="4 5">
    <name type="scientific">Candidatus Kaiserbacteria bacterium RIFCSPLOWO2_01_FULL_50_24</name>
    <dbReference type="NCBI Taxonomy" id="1798507"/>
    <lineage>
        <taxon>Bacteria</taxon>
        <taxon>Candidatus Kaiseribacteriota</taxon>
    </lineage>
</organism>
<evidence type="ECO:0000313" key="5">
    <source>
        <dbReference type="Proteomes" id="UP000178587"/>
    </source>
</evidence>
<dbReference type="InterPro" id="IPR015590">
    <property type="entry name" value="Aldehyde_DH_dom"/>
</dbReference>
<keyword evidence="2" id="KW-0560">Oxidoreductase</keyword>
<dbReference type="Pfam" id="PF00171">
    <property type="entry name" value="Aldedh"/>
    <property type="match status" value="1"/>
</dbReference>
<dbReference type="Gene3D" id="3.40.605.10">
    <property type="entry name" value="Aldehyde Dehydrogenase, Chain A, domain 1"/>
    <property type="match status" value="1"/>
</dbReference>
<sequence>MRLTLGRQSVVEKGHYANGEEIRESVDTDPFIGSAHYTYHGEEHVLYNPATNDPIMSIVICDKGAVNDAVAFAREAFDRGPWSRMSVEERSHILMRFADLIEKNAKFLGTIEALNVGKLLKECIHTEAARAVQNIRFFAKEILNWKEREFGKDVTFLSRKGMMVSRTYHDPAGVVGIIVPWNSPLTLGTWNIAPALAAGNTVVLKPSPWAPLSLLQLGRLASKAGIPTGVLNIVPGNVEAGQALVSHPVVDRIAFTGSVNVGRTIQIENAKTRFAPILLELGGKGANIVCEDADVDFAVKGCLISALRSQGQSCVAGSRMLVHASLYDEFVKKLVGQVSALRVGNHMDNETDIGPLITKEHLSRVMVYVESGEREGARLLYGGKTPEDFNLKNGNFLMPTVFENVTPEMTIFKEEIFGPVITLTSFTTEKEVGVLANATRFGLSSNVWTHDDKKYERIARKLRVGMVWQNAHFLRDLNVPFGGQKESGVGRAGGRHSLEFFSDTQAVHKVHYLA</sequence>
<evidence type="ECO:0000259" key="3">
    <source>
        <dbReference type="Pfam" id="PF00171"/>
    </source>
</evidence>